<dbReference type="GO" id="GO:0008270">
    <property type="term" value="F:zinc ion binding"/>
    <property type="evidence" value="ECO:0007669"/>
    <property type="project" value="UniProtKB-UniRule"/>
</dbReference>
<keyword evidence="1" id="KW-0862">Zinc</keyword>
<protein>
    <recommendedName>
        <fullName evidence="3">ClpX-type ZB domain-containing protein</fullName>
    </recommendedName>
</protein>
<reference evidence="4" key="1">
    <citation type="submission" date="2019-11" db="EMBL/GenBank/DDBJ databases">
        <title>Genomic insights into an expanded diversity of filamentous marine cyanobacteria reveals the extraordinary biosynthetic potential of Moorea and Okeania.</title>
        <authorList>
            <person name="Ferreira Leao T."/>
            <person name="Wang M."/>
            <person name="Moss N."/>
            <person name="Da Silva R."/>
            <person name="Sanders J."/>
            <person name="Nurk S."/>
            <person name="Gurevich A."/>
            <person name="Humphrey G."/>
            <person name="Reher R."/>
            <person name="Zhu Q."/>
            <person name="Belda-Ferre P."/>
            <person name="Glukhov E."/>
            <person name="Rex R."/>
            <person name="Dorrestein P.C."/>
            <person name="Knight R."/>
            <person name="Pevzner P."/>
            <person name="Gerwick W.H."/>
            <person name="Gerwick L."/>
        </authorList>
    </citation>
    <scope>NUCLEOTIDE SEQUENCE</scope>
    <source>
        <strain evidence="4">SIO1C4</strain>
    </source>
</reference>
<keyword evidence="1" id="KW-0143">Chaperone</keyword>
<gene>
    <name evidence="4" type="ORF">F6J89_15055</name>
</gene>
<evidence type="ECO:0000256" key="1">
    <source>
        <dbReference type="PROSITE-ProRule" id="PRU01250"/>
    </source>
</evidence>
<dbReference type="AlphaFoldDB" id="A0A6B3NE64"/>
<sequence length="76" mass="8882">MTSDKYHTLLRCSFCKKNQEQVRKLIVGPKVSICDECVDLCKEILAEESQPVWDRKDKLFWFLLISVAAFFLTLVL</sequence>
<feature type="transmembrane region" description="Helical" evidence="2">
    <location>
        <begin position="59"/>
        <end position="75"/>
    </location>
</feature>
<proteinExistence type="inferred from homology"/>
<dbReference type="GO" id="GO:0051082">
    <property type="term" value="F:unfolded protein binding"/>
    <property type="evidence" value="ECO:0007669"/>
    <property type="project" value="UniProtKB-UniRule"/>
</dbReference>
<dbReference type="Gene3D" id="6.20.220.10">
    <property type="entry name" value="ClpX chaperone, C4-type zinc finger domain"/>
    <property type="match status" value="1"/>
</dbReference>
<dbReference type="EMBL" id="JAAHFQ010000277">
    <property type="protein sequence ID" value="NER28912.1"/>
    <property type="molecule type" value="Genomic_DNA"/>
</dbReference>
<dbReference type="SUPFAM" id="SSF57716">
    <property type="entry name" value="Glucocorticoid receptor-like (DNA-binding domain)"/>
    <property type="match status" value="1"/>
</dbReference>
<keyword evidence="2" id="KW-0472">Membrane</keyword>
<evidence type="ECO:0000313" key="4">
    <source>
        <dbReference type="EMBL" id="NER28912.1"/>
    </source>
</evidence>
<dbReference type="GO" id="GO:0006457">
    <property type="term" value="P:protein folding"/>
    <property type="evidence" value="ECO:0007669"/>
    <property type="project" value="UniProtKB-UniRule"/>
</dbReference>
<comment type="caution">
    <text evidence="4">The sequence shown here is derived from an EMBL/GenBank/DDBJ whole genome shotgun (WGS) entry which is preliminary data.</text>
</comment>
<dbReference type="InterPro" id="IPR010603">
    <property type="entry name" value="Znf_CppX_C4"/>
</dbReference>
<feature type="binding site" evidence="1">
    <location>
        <position position="37"/>
    </location>
    <ligand>
        <name>Zn(2+)</name>
        <dbReference type="ChEBI" id="CHEBI:29105"/>
    </ligand>
</feature>
<dbReference type="GO" id="GO:0046983">
    <property type="term" value="F:protein dimerization activity"/>
    <property type="evidence" value="ECO:0007669"/>
    <property type="project" value="UniProtKB-UniRule"/>
</dbReference>
<feature type="binding site" evidence="1">
    <location>
        <position position="15"/>
    </location>
    <ligand>
        <name>Zn(2+)</name>
        <dbReference type="ChEBI" id="CHEBI:29105"/>
    </ligand>
</feature>
<evidence type="ECO:0000259" key="3">
    <source>
        <dbReference type="PROSITE" id="PS51902"/>
    </source>
</evidence>
<keyword evidence="2" id="KW-1133">Transmembrane helix</keyword>
<organism evidence="4">
    <name type="scientific">Symploca sp. SIO1C4</name>
    <dbReference type="NCBI Taxonomy" id="2607765"/>
    <lineage>
        <taxon>Bacteria</taxon>
        <taxon>Bacillati</taxon>
        <taxon>Cyanobacteriota</taxon>
        <taxon>Cyanophyceae</taxon>
        <taxon>Coleofasciculales</taxon>
        <taxon>Coleofasciculaceae</taxon>
        <taxon>Symploca</taxon>
    </lineage>
</organism>
<name>A0A6B3NE64_9CYAN</name>
<keyword evidence="2" id="KW-0812">Transmembrane</keyword>
<dbReference type="SMART" id="SM00994">
    <property type="entry name" value="zf-C4_ClpX"/>
    <property type="match status" value="1"/>
</dbReference>
<feature type="domain" description="ClpX-type ZB" evidence="3">
    <location>
        <begin position="1"/>
        <end position="53"/>
    </location>
</feature>
<accession>A0A6B3NE64</accession>
<dbReference type="Pfam" id="PF06689">
    <property type="entry name" value="zf-C4_ClpX"/>
    <property type="match status" value="1"/>
</dbReference>
<dbReference type="InterPro" id="IPR059188">
    <property type="entry name" value="Znf_CLPX-like"/>
</dbReference>
<dbReference type="PROSITE" id="PS51902">
    <property type="entry name" value="CLPX_ZB"/>
    <property type="match status" value="1"/>
</dbReference>
<comment type="similarity">
    <text evidence="1">Belongs to the ClpX chaperone family.</text>
</comment>
<feature type="binding site" evidence="1">
    <location>
        <position position="12"/>
    </location>
    <ligand>
        <name>Zn(2+)</name>
        <dbReference type="ChEBI" id="CHEBI:29105"/>
    </ligand>
</feature>
<keyword evidence="1" id="KW-0479">Metal-binding</keyword>
<feature type="binding site" evidence="1">
    <location>
        <position position="34"/>
    </location>
    <ligand>
        <name>Zn(2+)</name>
        <dbReference type="ChEBI" id="CHEBI:29105"/>
    </ligand>
</feature>
<evidence type="ECO:0000256" key="2">
    <source>
        <dbReference type="SAM" id="Phobius"/>
    </source>
</evidence>
<dbReference type="InterPro" id="IPR038366">
    <property type="entry name" value="Znf_CppX_C4_sf"/>
</dbReference>